<proteinExistence type="predicted"/>
<protein>
    <submittedName>
        <fullName evidence="1">Uncharacterized protein</fullName>
    </submittedName>
</protein>
<gene>
    <name evidence="1" type="ORF">H5410_017042</name>
</gene>
<dbReference type="EMBL" id="JACXVP010000003">
    <property type="protein sequence ID" value="KAG5617218.1"/>
    <property type="molecule type" value="Genomic_DNA"/>
</dbReference>
<sequence>MNTERSVAETLAKGFSRQLITWRNLNFIPSAKSEGLMHHILQSSMGLSAVMLCKFIQNDRLFNTKFEPREHDK</sequence>
<dbReference type="AlphaFoldDB" id="A0A9J5ZYX8"/>
<keyword evidence="2" id="KW-1185">Reference proteome</keyword>
<evidence type="ECO:0000313" key="2">
    <source>
        <dbReference type="Proteomes" id="UP000824120"/>
    </source>
</evidence>
<accession>A0A9J5ZYX8</accession>
<organism evidence="1 2">
    <name type="scientific">Solanum commersonii</name>
    <name type="common">Commerson's wild potato</name>
    <name type="synonym">Commerson's nightshade</name>
    <dbReference type="NCBI Taxonomy" id="4109"/>
    <lineage>
        <taxon>Eukaryota</taxon>
        <taxon>Viridiplantae</taxon>
        <taxon>Streptophyta</taxon>
        <taxon>Embryophyta</taxon>
        <taxon>Tracheophyta</taxon>
        <taxon>Spermatophyta</taxon>
        <taxon>Magnoliopsida</taxon>
        <taxon>eudicotyledons</taxon>
        <taxon>Gunneridae</taxon>
        <taxon>Pentapetalae</taxon>
        <taxon>asterids</taxon>
        <taxon>lamiids</taxon>
        <taxon>Solanales</taxon>
        <taxon>Solanaceae</taxon>
        <taxon>Solanoideae</taxon>
        <taxon>Solaneae</taxon>
        <taxon>Solanum</taxon>
    </lineage>
</organism>
<evidence type="ECO:0000313" key="1">
    <source>
        <dbReference type="EMBL" id="KAG5617218.1"/>
    </source>
</evidence>
<name>A0A9J5ZYX8_SOLCO</name>
<reference evidence="1 2" key="1">
    <citation type="submission" date="2020-09" db="EMBL/GenBank/DDBJ databases">
        <title>De no assembly of potato wild relative species, Solanum commersonii.</title>
        <authorList>
            <person name="Cho K."/>
        </authorList>
    </citation>
    <scope>NUCLEOTIDE SEQUENCE [LARGE SCALE GENOMIC DNA]</scope>
    <source>
        <strain evidence="1">LZ3.2</strain>
        <tissue evidence="1">Leaf</tissue>
    </source>
</reference>
<dbReference type="Proteomes" id="UP000824120">
    <property type="component" value="Chromosome 3"/>
</dbReference>
<comment type="caution">
    <text evidence="1">The sequence shown here is derived from an EMBL/GenBank/DDBJ whole genome shotgun (WGS) entry which is preliminary data.</text>
</comment>